<dbReference type="RefSeq" id="WP_008514257.1">
    <property type="nucleotide sequence ID" value="NZ_ACJM01000001.1"/>
</dbReference>
<accession>C0GCY5</accession>
<dbReference type="STRING" id="555088.DealDRAFT_0344"/>
<dbReference type="OrthoDB" id="6400183at2"/>
<dbReference type="InterPro" id="IPR009577">
    <property type="entry name" value="Sm_multidrug_ex"/>
</dbReference>
<comment type="caution">
    <text evidence="2">The sequence shown here is derived from an EMBL/GenBank/DDBJ whole genome shotgun (WGS) entry which is preliminary data.</text>
</comment>
<feature type="transmembrane region" description="Helical" evidence="1">
    <location>
        <begin position="12"/>
        <end position="33"/>
    </location>
</feature>
<feature type="transmembrane region" description="Helical" evidence="1">
    <location>
        <begin position="39"/>
        <end position="60"/>
    </location>
</feature>
<proteinExistence type="predicted"/>
<dbReference type="EMBL" id="ACJM01000001">
    <property type="protein sequence ID" value="EEG79070.1"/>
    <property type="molecule type" value="Genomic_DNA"/>
</dbReference>
<keyword evidence="1" id="KW-1133">Transmembrane helix</keyword>
<keyword evidence="3" id="KW-1185">Reference proteome</keyword>
<dbReference type="AlphaFoldDB" id="C0GCY5"/>
<protein>
    <recommendedName>
        <fullName evidence="4">DNA-binding protein</fullName>
    </recommendedName>
</protein>
<feature type="transmembrane region" description="Helical" evidence="1">
    <location>
        <begin position="93"/>
        <end position="114"/>
    </location>
</feature>
<reference evidence="2 3" key="1">
    <citation type="submission" date="2009-02" db="EMBL/GenBank/DDBJ databases">
        <title>Sequencing of the draft genome and assembly of Dethiobacter alkaliphilus AHT 1.</title>
        <authorList>
            <consortium name="US DOE Joint Genome Institute (JGI-PGF)"/>
            <person name="Lucas S."/>
            <person name="Copeland A."/>
            <person name="Lapidus A."/>
            <person name="Glavina del Rio T."/>
            <person name="Dalin E."/>
            <person name="Tice H."/>
            <person name="Bruce D."/>
            <person name="Goodwin L."/>
            <person name="Pitluck S."/>
            <person name="Larimer F."/>
            <person name="Land M.L."/>
            <person name="Hauser L."/>
            <person name="Muyzer G."/>
        </authorList>
    </citation>
    <scope>NUCLEOTIDE SEQUENCE [LARGE SCALE GENOMIC DNA]</scope>
    <source>
        <strain evidence="2 3">AHT 1</strain>
    </source>
</reference>
<gene>
    <name evidence="2" type="ORF">DealDRAFT_0344</name>
</gene>
<feature type="transmembrane region" description="Helical" evidence="1">
    <location>
        <begin position="126"/>
        <end position="148"/>
    </location>
</feature>
<evidence type="ECO:0000256" key="1">
    <source>
        <dbReference type="SAM" id="Phobius"/>
    </source>
</evidence>
<evidence type="ECO:0000313" key="3">
    <source>
        <dbReference type="Proteomes" id="UP000006443"/>
    </source>
</evidence>
<evidence type="ECO:0008006" key="4">
    <source>
        <dbReference type="Google" id="ProtNLM"/>
    </source>
</evidence>
<sequence>MNWLITIGEYLLIFVLAAVPWFEILIVIPIGIVRGLNPVLVGVSAFVGNFLTVFLLIVFYEKYRTWRTAKKDSSQEKPVSKRVVRAREIAAKYGLPGLALLGPLATGAHLAAFIGLSCGSEKRATIYWMTLSLCLWTVAITAATYLGFDLFGSA</sequence>
<keyword evidence="1" id="KW-0472">Membrane</keyword>
<name>C0GCY5_DETAL</name>
<keyword evidence="1" id="KW-0812">Transmembrane</keyword>
<evidence type="ECO:0000313" key="2">
    <source>
        <dbReference type="EMBL" id="EEG79070.1"/>
    </source>
</evidence>
<dbReference type="Pfam" id="PF06695">
    <property type="entry name" value="Sm_multidrug_ex"/>
    <property type="match status" value="1"/>
</dbReference>
<organism evidence="2 3">
    <name type="scientific">Dethiobacter alkaliphilus AHT 1</name>
    <dbReference type="NCBI Taxonomy" id="555088"/>
    <lineage>
        <taxon>Bacteria</taxon>
        <taxon>Bacillati</taxon>
        <taxon>Bacillota</taxon>
        <taxon>Dethiobacteria</taxon>
        <taxon>Dethiobacterales</taxon>
        <taxon>Dethiobacteraceae</taxon>
        <taxon>Dethiobacter</taxon>
    </lineage>
</organism>
<dbReference type="Proteomes" id="UP000006443">
    <property type="component" value="Unassembled WGS sequence"/>
</dbReference>
<dbReference type="eggNOG" id="COG2426">
    <property type="taxonomic scope" value="Bacteria"/>
</dbReference>